<feature type="domain" description="Solute-binding protein family 5" evidence="6">
    <location>
        <begin position="104"/>
        <end position="447"/>
    </location>
</feature>
<dbReference type="InterPro" id="IPR030678">
    <property type="entry name" value="Peptide/Ni-bd"/>
</dbReference>
<evidence type="ECO:0000256" key="5">
    <source>
        <dbReference type="SAM" id="SignalP"/>
    </source>
</evidence>
<keyword evidence="2" id="KW-0813">Transport</keyword>
<evidence type="ECO:0000259" key="6">
    <source>
        <dbReference type="Pfam" id="PF00496"/>
    </source>
</evidence>
<proteinExistence type="inferred from homology"/>
<protein>
    <submittedName>
        <fullName evidence="7">ABC transporter substrate-binding protein</fullName>
    </submittedName>
</protein>
<evidence type="ECO:0000313" key="7">
    <source>
        <dbReference type="EMBL" id="HJB36435.1"/>
    </source>
</evidence>
<dbReference type="PROSITE" id="PS51257">
    <property type="entry name" value="PROKAR_LIPOPROTEIN"/>
    <property type="match status" value="1"/>
</dbReference>
<reference evidence="7" key="2">
    <citation type="submission" date="2021-04" db="EMBL/GenBank/DDBJ databases">
        <authorList>
            <person name="Gilroy R."/>
        </authorList>
    </citation>
    <scope>NUCLEOTIDE SEQUENCE</scope>
    <source>
        <strain evidence="7">ChiBcolR8-3208</strain>
    </source>
</reference>
<gene>
    <name evidence="7" type="ORF">H9942_00015</name>
</gene>
<keyword evidence="3 5" id="KW-0732">Signal</keyword>
<dbReference type="InterPro" id="IPR039424">
    <property type="entry name" value="SBP_5"/>
</dbReference>
<dbReference type="AlphaFoldDB" id="A0A9D2LVE6"/>
<name>A0A9D2LVE6_9FIRM</name>
<dbReference type="Gene3D" id="3.10.105.10">
    <property type="entry name" value="Dipeptide-binding Protein, Domain 3"/>
    <property type="match status" value="1"/>
</dbReference>
<dbReference type="PIRSF" id="PIRSF002741">
    <property type="entry name" value="MppA"/>
    <property type="match status" value="1"/>
</dbReference>
<feature type="signal peptide" evidence="5">
    <location>
        <begin position="1"/>
        <end position="20"/>
    </location>
</feature>
<organism evidence="7 8">
    <name type="scientific">Candidatus Acutalibacter ornithocaccae</name>
    <dbReference type="NCBI Taxonomy" id="2838416"/>
    <lineage>
        <taxon>Bacteria</taxon>
        <taxon>Bacillati</taxon>
        <taxon>Bacillota</taxon>
        <taxon>Clostridia</taxon>
        <taxon>Eubacteriales</taxon>
        <taxon>Acutalibacteraceae</taxon>
        <taxon>Acutalibacter</taxon>
    </lineage>
</organism>
<evidence type="ECO:0000256" key="4">
    <source>
        <dbReference type="SAM" id="MobiDB-lite"/>
    </source>
</evidence>
<sequence length="530" mass="58563">MQKRLVSLVLALALMLTAFAGCGSDTGSSSSAASGSSAAGSSESSTSSAAESSSTSTDGEQTLVRMNIGSEPDSLDPWQSAASDTEAIMHNVFEGLCLYDENGEIIPGLAERWDISEDGLTYTFHLRQGVTFHNGDAFDSADVLYSYNNFAGLDGNEAVSSDYEIVESVEAPDEYTFVVHLTEPSASFLSVNIDSILPEGYDDQAANPVGTGPFKFVEYTPSQRIVLEKNEDYYDESRMAQVDRVEFYIMTDSAAVISALQSGQLDIASINADDAAVLGDQFDIYNSPQNMVQIFALNHEFEPFGSLEVRQAINYCIDKQQIIDSVFGGYATELYTNFSPVMSLYYNDELEGAYETDVAKAQELMEQAGYADGFSFTVKVPANYQAHIDTAQIIAQQLQQIHITMNIETIEWATWLEDVYTNASYEGTIIGLTGKLDPDDVLGRFESTYARNFYNYSNPTYDQLINDSVTELDEQTRIDNYKQCQQILTDDAVAVYICDPNLVVASRKDLKGYTFYPVTFHDMTKLYYEG</sequence>
<dbReference type="GO" id="GO:0042597">
    <property type="term" value="C:periplasmic space"/>
    <property type="evidence" value="ECO:0007669"/>
    <property type="project" value="UniProtKB-ARBA"/>
</dbReference>
<evidence type="ECO:0000313" key="8">
    <source>
        <dbReference type="Proteomes" id="UP000824214"/>
    </source>
</evidence>
<comment type="caution">
    <text evidence="7">The sequence shown here is derived from an EMBL/GenBank/DDBJ whole genome shotgun (WGS) entry which is preliminary data.</text>
</comment>
<dbReference type="Pfam" id="PF00496">
    <property type="entry name" value="SBP_bac_5"/>
    <property type="match status" value="1"/>
</dbReference>
<dbReference type="GO" id="GO:1904680">
    <property type="term" value="F:peptide transmembrane transporter activity"/>
    <property type="evidence" value="ECO:0007669"/>
    <property type="project" value="TreeGrafter"/>
</dbReference>
<dbReference type="PANTHER" id="PTHR30290">
    <property type="entry name" value="PERIPLASMIC BINDING COMPONENT OF ABC TRANSPORTER"/>
    <property type="match status" value="1"/>
</dbReference>
<dbReference type="GO" id="GO:0043190">
    <property type="term" value="C:ATP-binding cassette (ABC) transporter complex"/>
    <property type="evidence" value="ECO:0007669"/>
    <property type="project" value="InterPro"/>
</dbReference>
<evidence type="ECO:0000256" key="1">
    <source>
        <dbReference type="ARBA" id="ARBA00005695"/>
    </source>
</evidence>
<evidence type="ECO:0000256" key="2">
    <source>
        <dbReference type="ARBA" id="ARBA00022448"/>
    </source>
</evidence>
<reference evidence="7" key="1">
    <citation type="journal article" date="2021" name="PeerJ">
        <title>Extensive microbial diversity within the chicken gut microbiome revealed by metagenomics and culture.</title>
        <authorList>
            <person name="Gilroy R."/>
            <person name="Ravi A."/>
            <person name="Getino M."/>
            <person name="Pursley I."/>
            <person name="Horton D.L."/>
            <person name="Alikhan N.F."/>
            <person name="Baker D."/>
            <person name="Gharbi K."/>
            <person name="Hall N."/>
            <person name="Watson M."/>
            <person name="Adriaenssens E.M."/>
            <person name="Foster-Nyarko E."/>
            <person name="Jarju S."/>
            <person name="Secka A."/>
            <person name="Antonio M."/>
            <person name="Oren A."/>
            <person name="Chaudhuri R.R."/>
            <person name="La Ragione R."/>
            <person name="Hildebrand F."/>
            <person name="Pallen M.J."/>
        </authorList>
    </citation>
    <scope>NUCLEOTIDE SEQUENCE</scope>
    <source>
        <strain evidence="7">ChiBcolR8-3208</strain>
    </source>
</reference>
<dbReference type="Gene3D" id="3.40.190.10">
    <property type="entry name" value="Periplasmic binding protein-like II"/>
    <property type="match status" value="1"/>
</dbReference>
<dbReference type="PANTHER" id="PTHR30290:SF9">
    <property type="entry name" value="OLIGOPEPTIDE-BINDING PROTEIN APPA"/>
    <property type="match status" value="1"/>
</dbReference>
<dbReference type="GO" id="GO:0015833">
    <property type="term" value="P:peptide transport"/>
    <property type="evidence" value="ECO:0007669"/>
    <property type="project" value="TreeGrafter"/>
</dbReference>
<dbReference type="SUPFAM" id="SSF53850">
    <property type="entry name" value="Periplasmic binding protein-like II"/>
    <property type="match status" value="1"/>
</dbReference>
<feature type="compositionally biased region" description="Low complexity" evidence="4">
    <location>
        <begin position="30"/>
        <end position="59"/>
    </location>
</feature>
<dbReference type="InterPro" id="IPR000914">
    <property type="entry name" value="SBP_5_dom"/>
</dbReference>
<accession>A0A9D2LVE6</accession>
<feature type="chain" id="PRO_5039505787" evidence="5">
    <location>
        <begin position="21"/>
        <end position="530"/>
    </location>
</feature>
<evidence type="ECO:0000256" key="3">
    <source>
        <dbReference type="ARBA" id="ARBA00022729"/>
    </source>
</evidence>
<feature type="region of interest" description="Disordered" evidence="4">
    <location>
        <begin position="30"/>
        <end position="61"/>
    </location>
</feature>
<comment type="similarity">
    <text evidence="1">Belongs to the bacterial solute-binding protein 5 family.</text>
</comment>
<dbReference type="EMBL" id="DWXZ01000001">
    <property type="protein sequence ID" value="HJB36435.1"/>
    <property type="molecule type" value="Genomic_DNA"/>
</dbReference>
<dbReference type="Proteomes" id="UP000824214">
    <property type="component" value="Unassembled WGS sequence"/>
</dbReference>